<evidence type="ECO:0000313" key="8">
    <source>
        <dbReference type="EMBL" id="ROR25863.1"/>
    </source>
</evidence>
<dbReference type="SUPFAM" id="SSF47336">
    <property type="entry name" value="ACP-like"/>
    <property type="match status" value="3"/>
</dbReference>
<dbReference type="Gene3D" id="3.30.559.30">
    <property type="entry name" value="Nonribosomal peptide synthetase, condensation domain"/>
    <property type="match status" value="4"/>
</dbReference>
<feature type="domain" description="Carrier" evidence="7">
    <location>
        <begin position="1810"/>
        <end position="1885"/>
    </location>
</feature>
<evidence type="ECO:0000256" key="2">
    <source>
        <dbReference type="ARBA" id="ARBA00006432"/>
    </source>
</evidence>
<dbReference type="SMART" id="SM00823">
    <property type="entry name" value="PKS_PP"/>
    <property type="match status" value="3"/>
</dbReference>
<dbReference type="Pfam" id="PF00501">
    <property type="entry name" value="AMP-binding"/>
    <property type="match status" value="3"/>
</dbReference>
<dbReference type="InterPro" id="IPR045851">
    <property type="entry name" value="AMP-bd_C_sf"/>
</dbReference>
<dbReference type="InterPro" id="IPR020845">
    <property type="entry name" value="AMP-binding_CS"/>
</dbReference>
<dbReference type="PROSITE" id="PS50075">
    <property type="entry name" value="CARRIER"/>
    <property type="match status" value="3"/>
</dbReference>
<feature type="domain" description="Carrier" evidence="7">
    <location>
        <begin position="2836"/>
        <end position="2910"/>
    </location>
</feature>
<evidence type="ECO:0000256" key="4">
    <source>
        <dbReference type="ARBA" id="ARBA00022553"/>
    </source>
</evidence>
<dbReference type="CDD" id="cd19531">
    <property type="entry name" value="LCL_NRPS-like"/>
    <property type="match status" value="2"/>
</dbReference>
<dbReference type="InterPro" id="IPR010060">
    <property type="entry name" value="NRPS_synth"/>
</dbReference>
<dbReference type="Gene3D" id="2.30.38.10">
    <property type="entry name" value="Luciferase, Domain 3"/>
    <property type="match status" value="3"/>
</dbReference>
<dbReference type="InterPro" id="IPR001242">
    <property type="entry name" value="Condensation_dom"/>
</dbReference>
<organism evidence="8 9">
    <name type="scientific">Mobilisporobacter senegalensis</name>
    <dbReference type="NCBI Taxonomy" id="1329262"/>
    <lineage>
        <taxon>Bacteria</taxon>
        <taxon>Bacillati</taxon>
        <taxon>Bacillota</taxon>
        <taxon>Clostridia</taxon>
        <taxon>Lachnospirales</taxon>
        <taxon>Lachnospiraceae</taxon>
        <taxon>Mobilisporobacter</taxon>
    </lineage>
</organism>
<dbReference type="GO" id="GO:0031177">
    <property type="term" value="F:phosphopantetheine binding"/>
    <property type="evidence" value="ECO:0007669"/>
    <property type="project" value="InterPro"/>
</dbReference>
<dbReference type="SUPFAM" id="SSF52777">
    <property type="entry name" value="CoA-dependent acyltransferases"/>
    <property type="match status" value="8"/>
</dbReference>
<dbReference type="FunFam" id="3.30.300.30:FF:000010">
    <property type="entry name" value="Enterobactin synthetase component F"/>
    <property type="match status" value="3"/>
</dbReference>
<dbReference type="EMBL" id="RJVG01000009">
    <property type="protein sequence ID" value="ROR25863.1"/>
    <property type="molecule type" value="Genomic_DNA"/>
</dbReference>
<dbReference type="PROSITE" id="PS00455">
    <property type="entry name" value="AMP_BINDING"/>
    <property type="match status" value="2"/>
</dbReference>
<comment type="cofactor">
    <cofactor evidence="1">
        <name>pantetheine 4'-phosphate</name>
        <dbReference type="ChEBI" id="CHEBI:47942"/>
    </cofactor>
</comment>
<dbReference type="InterPro" id="IPR010071">
    <property type="entry name" value="AA_adenyl_dom"/>
</dbReference>
<dbReference type="GO" id="GO:0044550">
    <property type="term" value="P:secondary metabolite biosynthetic process"/>
    <property type="evidence" value="ECO:0007669"/>
    <property type="project" value="UniProtKB-ARBA"/>
</dbReference>
<dbReference type="InterPro" id="IPR025110">
    <property type="entry name" value="AMP-bd_C"/>
</dbReference>
<dbReference type="PANTHER" id="PTHR45527:SF1">
    <property type="entry name" value="FATTY ACID SYNTHASE"/>
    <property type="match status" value="1"/>
</dbReference>
<evidence type="ECO:0000256" key="6">
    <source>
        <dbReference type="ARBA" id="ARBA00023194"/>
    </source>
</evidence>
<proteinExistence type="inferred from homology"/>
<gene>
    <name evidence="8" type="ORF">EDD66_10973</name>
</gene>
<dbReference type="Gene3D" id="3.40.50.980">
    <property type="match status" value="6"/>
</dbReference>
<evidence type="ECO:0000256" key="5">
    <source>
        <dbReference type="ARBA" id="ARBA00022737"/>
    </source>
</evidence>
<dbReference type="RefSeq" id="WP_123610227.1">
    <property type="nucleotide sequence ID" value="NZ_RJVG01000009.1"/>
</dbReference>
<dbReference type="NCBIfam" id="TIGR01720">
    <property type="entry name" value="NRPS-para261"/>
    <property type="match status" value="1"/>
</dbReference>
<dbReference type="GO" id="GO:0043041">
    <property type="term" value="P:amino acid activation for nonribosomal peptide biosynthetic process"/>
    <property type="evidence" value="ECO:0007669"/>
    <property type="project" value="TreeGrafter"/>
</dbReference>
<dbReference type="CDD" id="cd19534">
    <property type="entry name" value="E_NRPS"/>
    <property type="match status" value="1"/>
</dbReference>
<dbReference type="FunFam" id="3.40.50.980:FF:000001">
    <property type="entry name" value="Non-ribosomal peptide synthetase"/>
    <property type="match status" value="3"/>
</dbReference>
<evidence type="ECO:0000256" key="3">
    <source>
        <dbReference type="ARBA" id="ARBA00022450"/>
    </source>
</evidence>
<evidence type="ECO:0000259" key="7">
    <source>
        <dbReference type="PROSITE" id="PS50075"/>
    </source>
</evidence>
<feature type="domain" description="Carrier" evidence="7">
    <location>
        <begin position="784"/>
        <end position="859"/>
    </location>
</feature>
<sequence length="3768" mass="423661">MNKNSNRVQYKDFSVWQNVHDITKQEEYWKREFAGEISRVDLKTDFLRPQTQSFRGSNVLAKVKEPISSGVKNLAQKYGATEFMVTLSVFILLLGKYSRQEEIIVGTAVSGRVHADTKGMLGMFVNTLVIKGKVCPDDTFEHMLLVVKEKCLQAYDNQEYQFEDLVEAVEKKRDFSRNPIFDFMFGLKEKKKPSEMQGLLGGKSAFIKRNVSKFDLSVLVECTSEGYEVDFEYCTDLFKQETIEYMAKHYVTLLEEAVTHPEKKLKDLHMIDVNEEEKILTDFNATDIEYSRDKTVVGLFENQVKKTAENIALKFEDKKMTYAQLNERANQLACTLRDAGVVPNDLVALVTERSMEMIVGILAIIKAGGAYVPINPEYPENRIRYMLADSRPKVVLTYKTQLPGKVETPVLDLEDENNYANETDNLSPVNSPSDLVYCIYTSGTTGNPKGVLIEHGNAVNMWVTYKETFALNHKDTVLQFANISFDQAVGDIFPALCNGAALCIVPKHITYDMEQLQKYISENNVTTASLTPKVIEGLCAEELPTLRLLESGGEAGNLESLKEWAKRLKVLNTYGPTESTVNATSFRVNPDSAAITIGRPIANTKVYLLNGMELCGIGVPGELCIAGDGLARGYLNQPELTSKKFIKNPFGEGRLYRTGDLARWQPDGNIEYLGRMDEQVKIRGYRIELGEIESVLRKQSKVADVVVVVKEVGSDKILCGYLIAEKGEKLNISEIKEALKEELTEYMVPAFMVQIDELPLTMNGKLDKRGLPEPDILESLKYVPPGNKTEQAIVEVFEEILGVSPIGVEDSFFELGGHSLRATAAINAIEKKTGIRLPVKEIFSSPTPSLLAKKIEAEGEGEYSPIPKAEQRETYPASSTQKRLFILDQMEGSSTAYNMPSALEATGTLDLEKIQKAVDSLIKRHESLRTSFGMKEGETIQIIADEVSCKVEYEETDSCSEAEMEKFVRPFDLGKAPLMRFKVVKERNRNKYILLFDMHHIISDHKTLNILIEDFSRFYNGEVLKPLEIQYKDYSEWMGGRNLESQRDYWKEVFKEEAPVLDLATDYPRPKTQSYKGAQVSTRLSKDQRSGIEKINKQNGTTDYMTLLAVFMVELHKYSRQQDIVVGTPISGRVHQDTETIAGMFVNTLAMRGYPRDEKTFLEFLGEIKELALNGYENQEYPFEELVEEVEVRRDMSRNPLFDVMFAIQNNEDTNLTMDKTVLSILELDSAVAKFDLDLQATEYEDGYILNIVYCSDLFIKTTVQAMLEHFKTLLDSIIANPEAKLSELKMVSEEEQQRILTVFNDTHTEYSQNPTVVELFEKHAEQTPEKTVIEYETGALSYKEVNRKANALAWKLISLGVKPNDRVAVMTSLEAETIIGILGVLKSGASYVPIDPASPKERTGHILDDAAPKVILAKDKSLEAEIPVISMNLEDMDENGKNPERTVEKDHIAYVIYTSGTTGKPKGVAVTRGNLEHYLSYADKTYQKGACTAVLITSLSFDLSVTSLYLPLISGGCLLLKGGDTEERLRAALKDNRVTFLKLTPSHLKMLETYADGVDLPNLETLIVGGEELTTDTAWKTQKLLGEGVKIHNEYGPTEATVGCCDYIYSKEKDKGLSVGIGHPISNIQIYILNGMELCGVGIPGELCIAGDGVAKGYLNQPELTARKFVDNPYGEGKLYRSGDLARWLPNGDMEYLGRIDEQVKIRGFRIELGEIENALRNQPGISDVAVAAMEAGGDKSVCAYLIPTNKERKLDMSEIKNALREELPEYMLPGFMMQIDALPLTQNGKLDVKALPEPNALAGQEYIPPRSKTEKAITEVFEEILGISPVGIEDSFFELGGHSLKATAAINAIEKKTGIRLQMKEIFSSPTPSLLAKKIEAEGEGEYSPIPKAEQRETYPASSAQKRLFILDQMEGSSTAYNMPSALEATGTLDLEKIQKAVDSLIKRHESLRTSFGMKEGETIQIIADEVSCKVEYEETDSYSEAEMEKFVRPFDLGKAPLMRFKVVKERNRNKYILLFDMHHIISDHKTLNILIEDFSRFYNGEVLKPLEIQYKDYSEWMGGRNLESQRDYWKEVFKEEAPVLDLATDYPRPKTQSYKGARASVQLSKEQKIGIENLNKQNKTTDYMTLLAVFMIELHKYSRQQDIVVGTPISGRVHQDAETIAGMFVNTLAMRGYPEDEKTFLEFLGEIKELALNGYENQEYPFEELVEEVEVRRDMSRNPLFDVMFAIQNNEEINLTMGEAQLSMLEMNSSDTKFDLDLQATEYEDGYALDMVYCRDLFTKTTAQAMLEHFKTLLDSIIANPEAKLSELKMVSEEEQQRILTVFNDTHMEYSQNHTVIELFEQHAEQTPEKTVIEYETGALSYKEVNRKANALAWKLISLGVKPNDRVAVMTSLEAETIIGILGVLKSGASYVPIDPASPKERTGHILDDAAPKVILTRDTSLETEIPAISMNLEDMDENGKNPECTVEKDHIAYVIYTSGTTGKPKGVAVTRGNLEHYLSYADKTYQKGACTAVLITSLSFDLSVTSLYLPLISGGCLLLKGGDTEERLRAALKDNRVTFLKLTPSHLKMLETYADGIDLPNLETLIVGGEELTTDTAWKTQKLLGEGVKIHNEYGPTEATVGCCDYIYSKEKDKSLSVGIGHPISNIQIYILNGMELCGVGIPGELCIAGDGVAKGYLNQPELTASKFIDNPYGEGKLYRSGDLARWLPNGDMEYLGRIDEQVKIRGFRIELGEIENALRNQPGISDVAVAALEAGGDKSICAYLIPTDKERKLDMSEIKNALREELPEYMLPGFMMQIDALPLTQNGKLDVKALPEPNALAGQEYIPPRSKTEKAITEVFEEILGVSPVGIEDSFFELGGDSIKAIRVVSKLREKGYKLSFAALIYQQTPRMIGENIQKGGVSQVYEQGEINGESSLTPIQREFFHKCHMVPNHFNQALMLRSDERFDIPGLKAAITEVIKHHDALRNVYDGQRQITLSTEESKLYDWYENDYTKVQDISKEIECASDKLQASIDLAKGPLVKIGLFHSNSGDHLLICIHHLVIDGVSWRILLEDLFGGYGQIQETGKITLPKKTASYKEWADALTQYAKSAVLSSEIAYWENISEKSNSAETFKSTQTASGQYKNTVVKVDSETTQKLLFEAGKTYKTEINDLLLASLTIVIKRWRNSKYLTIEMEGHGREAIDREIAIDRTVGWFTSVYPVILETKDTVEESIFETKKTLRQVPNHGIGYGVLRYLGEQKGLETRAAITFNYLGELDNEIDRIEGISMSEMPLGRSMSEKNSSGMGLSLNGAVLNGQLEFDIIYDTGLYTDEDAQTFVLAYERAIKDVVETCLTRKGAVKIPLDIPFIDNNRDGDLKSMIQEQLNYYGDNYIKTHSILECPVLTGHEDFLRPDTEIITGIIRIEGTAENASLAVKKIISRHGALRTKLNQKMGYLEEYDYSDEWEIPVMKGNLELSTEQFKEIVNEMSFLTDGKLLSRFLIVEIDADNCLVLSAIHHLIWDGVSQDLFKTMLNESLNNRLNTQNNYSFIEYCKMIKKQVDELEISNNQEAEIEKYIEVAKKAANLVSRRNTKRFTEIHVKLSELQYQKFSEHPVNTAAEFISGLMYSDLSEELNNMPISVLTHNRDEFNKGMLGLTLNLEYSIYDMKSKIQKQLLSALEKSSVNQSAITEKLMLIAQKYGFNEMLNSIPIINYQGVLDKFASRDDISLEKMFLQTMIMESEDFGVSMHFYIQNSTLIARITGITIEEELVKDVMKNI</sequence>
<dbReference type="InterPro" id="IPR000873">
    <property type="entry name" value="AMP-dep_synth/lig_dom"/>
</dbReference>
<protein>
    <submittedName>
        <fullName evidence="8">Surfactin family lipopeptide synthetase A</fullName>
    </submittedName>
</protein>
<accession>A0A3N1XGL5</accession>
<keyword evidence="6" id="KW-0045">Antibiotic biosynthesis</keyword>
<comment type="caution">
    <text evidence="8">The sequence shown here is derived from an EMBL/GenBank/DDBJ whole genome shotgun (WGS) entry which is preliminary data.</text>
</comment>
<dbReference type="SUPFAM" id="SSF56801">
    <property type="entry name" value="Acetyl-CoA synthetase-like"/>
    <property type="match status" value="3"/>
</dbReference>
<dbReference type="GO" id="GO:0003824">
    <property type="term" value="F:catalytic activity"/>
    <property type="evidence" value="ECO:0007669"/>
    <property type="project" value="InterPro"/>
</dbReference>
<dbReference type="Pfam" id="PF13193">
    <property type="entry name" value="AMP-binding_C"/>
    <property type="match status" value="3"/>
</dbReference>
<dbReference type="InterPro" id="IPR009081">
    <property type="entry name" value="PP-bd_ACP"/>
</dbReference>
<dbReference type="Pfam" id="PF00668">
    <property type="entry name" value="Condensation"/>
    <property type="match status" value="4"/>
</dbReference>
<keyword evidence="9" id="KW-1185">Reference proteome</keyword>
<dbReference type="NCBIfam" id="TIGR01733">
    <property type="entry name" value="AA-adenyl-dom"/>
    <property type="match status" value="3"/>
</dbReference>
<comment type="similarity">
    <text evidence="2">Belongs to the ATP-dependent AMP-binding enzyme family.</text>
</comment>
<dbReference type="PANTHER" id="PTHR45527">
    <property type="entry name" value="NONRIBOSOMAL PEPTIDE SYNTHETASE"/>
    <property type="match status" value="1"/>
</dbReference>
<dbReference type="Proteomes" id="UP000273083">
    <property type="component" value="Unassembled WGS sequence"/>
</dbReference>
<dbReference type="PROSITE" id="PS00012">
    <property type="entry name" value="PHOSPHOPANTETHEINE"/>
    <property type="match status" value="3"/>
</dbReference>
<keyword evidence="3" id="KW-0596">Phosphopantetheine</keyword>
<keyword evidence="4" id="KW-0597">Phosphoprotein</keyword>
<dbReference type="InterPro" id="IPR020806">
    <property type="entry name" value="PKS_PP-bd"/>
</dbReference>
<dbReference type="Gene3D" id="1.10.1200.10">
    <property type="entry name" value="ACP-like"/>
    <property type="match status" value="3"/>
</dbReference>
<dbReference type="CDD" id="cd05930">
    <property type="entry name" value="A_NRPS"/>
    <property type="match status" value="3"/>
</dbReference>
<dbReference type="Gene3D" id="3.30.300.30">
    <property type="match status" value="3"/>
</dbReference>
<dbReference type="FunFam" id="2.30.38.10:FF:000001">
    <property type="entry name" value="Non-ribosomal peptide synthetase PvdI"/>
    <property type="match status" value="1"/>
</dbReference>
<dbReference type="InterPro" id="IPR023213">
    <property type="entry name" value="CAT-like_dom_sf"/>
</dbReference>
<evidence type="ECO:0000256" key="1">
    <source>
        <dbReference type="ARBA" id="ARBA00001957"/>
    </source>
</evidence>
<dbReference type="Gene3D" id="3.30.559.10">
    <property type="entry name" value="Chloramphenicol acetyltransferase-like domain"/>
    <property type="match status" value="4"/>
</dbReference>
<dbReference type="InterPro" id="IPR036736">
    <property type="entry name" value="ACP-like_sf"/>
</dbReference>
<keyword evidence="5" id="KW-0677">Repeat</keyword>
<dbReference type="GO" id="GO:0008610">
    <property type="term" value="P:lipid biosynthetic process"/>
    <property type="evidence" value="ECO:0007669"/>
    <property type="project" value="UniProtKB-ARBA"/>
</dbReference>
<dbReference type="FunFam" id="3.40.50.12780:FF:000012">
    <property type="entry name" value="Non-ribosomal peptide synthetase"/>
    <property type="match status" value="1"/>
</dbReference>
<name>A0A3N1XGL5_9FIRM</name>
<dbReference type="NCBIfam" id="NF003417">
    <property type="entry name" value="PRK04813.1"/>
    <property type="match status" value="3"/>
</dbReference>
<dbReference type="InterPro" id="IPR006162">
    <property type="entry name" value="Ppantetheine_attach_site"/>
</dbReference>
<reference evidence="8 9" key="1">
    <citation type="submission" date="2018-11" db="EMBL/GenBank/DDBJ databases">
        <title>Genomic Encyclopedia of Type Strains, Phase IV (KMG-IV): sequencing the most valuable type-strain genomes for metagenomic binning, comparative biology and taxonomic classification.</title>
        <authorList>
            <person name="Goeker M."/>
        </authorList>
    </citation>
    <scope>NUCLEOTIDE SEQUENCE [LARGE SCALE GENOMIC DNA]</scope>
    <source>
        <strain evidence="8 9">DSM 26537</strain>
    </source>
</reference>
<dbReference type="GO" id="GO:0017000">
    <property type="term" value="P:antibiotic biosynthetic process"/>
    <property type="evidence" value="ECO:0007669"/>
    <property type="project" value="UniProtKB-KW"/>
</dbReference>
<dbReference type="FunFam" id="1.10.1200.10:FF:000005">
    <property type="entry name" value="Nonribosomal peptide synthetase 1"/>
    <property type="match status" value="2"/>
</dbReference>
<dbReference type="OrthoDB" id="9778383at2"/>
<evidence type="ECO:0000313" key="9">
    <source>
        <dbReference type="Proteomes" id="UP000273083"/>
    </source>
</evidence>
<dbReference type="GO" id="GO:0005829">
    <property type="term" value="C:cytosol"/>
    <property type="evidence" value="ECO:0007669"/>
    <property type="project" value="TreeGrafter"/>
</dbReference>
<dbReference type="Pfam" id="PF00550">
    <property type="entry name" value="PP-binding"/>
    <property type="match status" value="3"/>
</dbReference>